<gene>
    <name evidence="1" type="ORF">ACFQ5K_00340</name>
</gene>
<evidence type="ECO:0000313" key="2">
    <source>
        <dbReference type="Proteomes" id="UP001597212"/>
    </source>
</evidence>
<accession>A0ABW4CSW2</accession>
<evidence type="ECO:0000313" key="1">
    <source>
        <dbReference type="EMBL" id="MFD1439840.1"/>
    </source>
</evidence>
<dbReference type="Proteomes" id="UP001597212">
    <property type="component" value="Unassembled WGS sequence"/>
</dbReference>
<protein>
    <submittedName>
        <fullName evidence="1">Uncharacterized protein</fullName>
    </submittedName>
</protein>
<keyword evidence="2" id="KW-1185">Reference proteome</keyword>
<name>A0ABW4CSW2_9LACO</name>
<dbReference type="RefSeq" id="WP_191988013.1">
    <property type="nucleotide sequence ID" value="NZ_JBHTOK010000002.1"/>
</dbReference>
<reference evidence="2" key="1">
    <citation type="journal article" date="2019" name="Int. J. Syst. Evol. Microbiol.">
        <title>The Global Catalogue of Microorganisms (GCM) 10K type strain sequencing project: providing services to taxonomists for standard genome sequencing and annotation.</title>
        <authorList>
            <consortium name="The Broad Institute Genomics Platform"/>
            <consortium name="The Broad Institute Genome Sequencing Center for Infectious Disease"/>
            <person name="Wu L."/>
            <person name="Ma J."/>
        </authorList>
    </citation>
    <scope>NUCLEOTIDE SEQUENCE [LARGE SCALE GENOMIC DNA]</scope>
    <source>
        <strain evidence="2">CCM 8912</strain>
    </source>
</reference>
<dbReference type="EMBL" id="JBHTOK010000002">
    <property type="protein sequence ID" value="MFD1439840.1"/>
    <property type="molecule type" value="Genomic_DNA"/>
</dbReference>
<comment type="caution">
    <text evidence="1">The sequence shown here is derived from an EMBL/GenBank/DDBJ whole genome shotgun (WGS) entry which is preliminary data.</text>
</comment>
<organism evidence="1 2">
    <name type="scientific">Lacticaseibacillus hegangensis</name>
    <dbReference type="NCBI Taxonomy" id="2486010"/>
    <lineage>
        <taxon>Bacteria</taxon>
        <taxon>Bacillati</taxon>
        <taxon>Bacillota</taxon>
        <taxon>Bacilli</taxon>
        <taxon>Lactobacillales</taxon>
        <taxon>Lactobacillaceae</taxon>
        <taxon>Lacticaseibacillus</taxon>
    </lineage>
</organism>
<proteinExistence type="predicted"/>
<sequence length="162" mass="17376">MPTINGRACVVNGTPVDKVFSNGRQVYGRNLALGTSKQVVQANDWNMQVADIKYDKSLGGNLCASVMINNADYASVLKQGSASIELITFDESGNILATASGKNINYNANGLSWCSISVDDNTESVQVVLFTNNMGQNAFYSCFKIEKGSVVTPYSPAPEDVM</sequence>